<feature type="domain" description="D-isomer specific 2-hydroxyacid dehydrogenase catalytic" evidence="9">
    <location>
        <begin position="8"/>
        <end position="318"/>
    </location>
</feature>
<dbReference type="Gene3D" id="3.30.1330.90">
    <property type="entry name" value="D-3-phosphoglycerate dehydrogenase, domain 3"/>
    <property type="match status" value="1"/>
</dbReference>
<keyword evidence="5" id="KW-0028">Amino-acid biosynthesis</keyword>
<comment type="similarity">
    <text evidence="1">Belongs to the D-isomer specific 2-hydroxyacid dehydrogenase family.</text>
</comment>
<dbReference type="SUPFAM" id="SSF52283">
    <property type="entry name" value="Formate/glycerate dehydrogenase catalytic domain-like"/>
    <property type="match status" value="1"/>
</dbReference>
<dbReference type="AlphaFoldDB" id="A0A8D8Q7D1"/>
<accession>A0A8D8Q7D1</accession>
<reference evidence="11" key="1">
    <citation type="submission" date="2021-05" db="EMBL/GenBank/DDBJ databases">
        <authorList>
            <person name="Alioto T."/>
            <person name="Alioto T."/>
            <person name="Gomez Garrido J."/>
        </authorList>
    </citation>
    <scope>NUCLEOTIDE SEQUENCE</scope>
</reference>
<dbReference type="InterPro" id="IPR006140">
    <property type="entry name" value="D-isomer_DH_NAD-bd"/>
</dbReference>
<evidence type="ECO:0000256" key="2">
    <source>
        <dbReference type="ARBA" id="ARBA00011881"/>
    </source>
</evidence>
<evidence type="ECO:0000259" key="9">
    <source>
        <dbReference type="Pfam" id="PF00389"/>
    </source>
</evidence>
<keyword evidence="4" id="KW-0597">Phosphoprotein</keyword>
<evidence type="ECO:0000256" key="4">
    <source>
        <dbReference type="ARBA" id="ARBA00022553"/>
    </source>
</evidence>
<dbReference type="Gene3D" id="3.40.50.720">
    <property type="entry name" value="NAD(P)-binding Rossmann-like Domain"/>
    <property type="match status" value="2"/>
</dbReference>
<dbReference type="InterPro" id="IPR029752">
    <property type="entry name" value="D-isomer_DH_CS1"/>
</dbReference>
<evidence type="ECO:0000313" key="11">
    <source>
        <dbReference type="EMBL" id="CAG6626474.1"/>
    </source>
</evidence>
<keyword evidence="7" id="KW-0560">Oxidoreductase</keyword>
<dbReference type="Pfam" id="PF00389">
    <property type="entry name" value="2-Hacid_dh"/>
    <property type="match status" value="1"/>
</dbReference>
<sequence length="524" mass="56431">MGLKIKNVLISDAVDESCVKLLQANNINVTCLYKLTPEQLIKEIPKYDGLVVRSDTKVTSQVLQASNLLVVGRAGTGVDNIDVPAATRKGVIVLNAPGGNFISACELTCSLITCLSRHVAQGCQSLKEGKWDRKLYSGTELSGKTLAVLGLGKIGREVAIRMQAFGMKVIGFDPMVSVEDAAKLNITSLGLDSIWPQADYITVHTPLIPQTRNLINADVLKRCKKGVRIINVARGGIIDEKALLDSLKCGHCGGAAIDVFCEEPPKSEETFELIRHPKVICTPHLGASTEEAQIRVAVEIAEQFIALAETNPNYTAINGVLNAPALAASRNPENNNLITLAKYLGKIAGSLLQTSSFSSTTFTLKTLGDSLKNKQFLTTPAQIGLLSGRTSNGLNFINVNTLANEGGLKVNYEHGDSQENEVALEFKSDVVNHKLLGAVRNNVPYLVSIDNAVFKPSGVVLNNQLLLRNLEASEDLSSVINELVAQNIAFYNIAVARGQNTWVTISVDEFDPKKVPAKFISLAC</sequence>
<dbReference type="InterPro" id="IPR029753">
    <property type="entry name" value="D-isomer_DH_CS"/>
</dbReference>
<evidence type="ECO:0000256" key="5">
    <source>
        <dbReference type="ARBA" id="ARBA00022605"/>
    </source>
</evidence>
<feature type="domain" description="D-isomer specific 2-hydroxyacid dehydrogenase NAD-binding" evidence="10">
    <location>
        <begin position="110"/>
        <end position="286"/>
    </location>
</feature>
<dbReference type="PROSITE" id="PS00065">
    <property type="entry name" value="D_2_HYDROXYACID_DH_1"/>
    <property type="match status" value="1"/>
</dbReference>
<keyword evidence="8" id="KW-0520">NAD</keyword>
<dbReference type="Pfam" id="PF02826">
    <property type="entry name" value="2-Hacid_dh_C"/>
    <property type="match status" value="1"/>
</dbReference>
<dbReference type="PROSITE" id="PS00671">
    <property type="entry name" value="D_2_HYDROXYACID_DH_3"/>
    <property type="match status" value="1"/>
</dbReference>
<dbReference type="SUPFAM" id="SSF143548">
    <property type="entry name" value="Serine metabolism enzymes domain"/>
    <property type="match status" value="1"/>
</dbReference>
<evidence type="ECO:0000256" key="6">
    <source>
        <dbReference type="ARBA" id="ARBA00022990"/>
    </source>
</evidence>
<dbReference type="GO" id="GO:0004617">
    <property type="term" value="F:phosphoglycerate dehydrogenase activity"/>
    <property type="evidence" value="ECO:0007669"/>
    <property type="project" value="TreeGrafter"/>
</dbReference>
<organism evidence="11">
    <name type="scientific">Cacopsylla melanoneura</name>
    <dbReference type="NCBI Taxonomy" id="428564"/>
    <lineage>
        <taxon>Eukaryota</taxon>
        <taxon>Metazoa</taxon>
        <taxon>Ecdysozoa</taxon>
        <taxon>Arthropoda</taxon>
        <taxon>Hexapoda</taxon>
        <taxon>Insecta</taxon>
        <taxon>Pterygota</taxon>
        <taxon>Neoptera</taxon>
        <taxon>Paraneoptera</taxon>
        <taxon>Hemiptera</taxon>
        <taxon>Sternorrhyncha</taxon>
        <taxon>Psylloidea</taxon>
        <taxon>Psyllidae</taxon>
        <taxon>Psyllinae</taxon>
        <taxon>Cacopsylla</taxon>
    </lineage>
</organism>
<dbReference type="SUPFAM" id="SSF51735">
    <property type="entry name" value="NAD(P)-binding Rossmann-fold domains"/>
    <property type="match status" value="1"/>
</dbReference>
<evidence type="ECO:0000256" key="3">
    <source>
        <dbReference type="ARBA" id="ARBA00021582"/>
    </source>
</evidence>
<dbReference type="PANTHER" id="PTHR42938">
    <property type="entry name" value="FORMATE DEHYDROGENASE 1"/>
    <property type="match status" value="1"/>
</dbReference>
<dbReference type="EMBL" id="HBUF01062651">
    <property type="protein sequence ID" value="CAG6626475.1"/>
    <property type="molecule type" value="Transcribed_RNA"/>
</dbReference>
<protein>
    <recommendedName>
        <fullName evidence="3">D-3-phosphoglycerate dehydrogenase</fullName>
    </recommendedName>
</protein>
<proteinExistence type="inferred from homology"/>
<dbReference type="InterPro" id="IPR036291">
    <property type="entry name" value="NAD(P)-bd_dom_sf"/>
</dbReference>
<keyword evidence="6" id="KW-0007">Acetylation</keyword>
<evidence type="ECO:0000256" key="7">
    <source>
        <dbReference type="ARBA" id="ARBA00023002"/>
    </source>
</evidence>
<dbReference type="GO" id="GO:0051287">
    <property type="term" value="F:NAD binding"/>
    <property type="evidence" value="ECO:0007669"/>
    <property type="project" value="InterPro"/>
</dbReference>
<dbReference type="FunFam" id="3.40.50.720:FF:000021">
    <property type="entry name" value="D-3-phosphoglycerate dehydrogenase"/>
    <property type="match status" value="1"/>
</dbReference>
<comment type="subunit">
    <text evidence="2">Homotetramer.</text>
</comment>
<dbReference type="EMBL" id="HBUF01062650">
    <property type="protein sequence ID" value="CAG6626474.1"/>
    <property type="molecule type" value="Transcribed_RNA"/>
</dbReference>
<name>A0A8D8Q7D1_9HEMI</name>
<evidence type="ECO:0000259" key="10">
    <source>
        <dbReference type="Pfam" id="PF02826"/>
    </source>
</evidence>
<dbReference type="GO" id="GO:0008652">
    <property type="term" value="P:amino acid biosynthetic process"/>
    <property type="evidence" value="ECO:0007669"/>
    <property type="project" value="UniProtKB-KW"/>
</dbReference>
<evidence type="ECO:0000256" key="8">
    <source>
        <dbReference type="ARBA" id="ARBA00023027"/>
    </source>
</evidence>
<dbReference type="CDD" id="cd12173">
    <property type="entry name" value="PGDH_4"/>
    <property type="match status" value="1"/>
</dbReference>
<dbReference type="InterPro" id="IPR006139">
    <property type="entry name" value="D-isomer_2_OHA_DH_cat_dom"/>
</dbReference>
<dbReference type="InterPro" id="IPR029009">
    <property type="entry name" value="ASB_dom_sf"/>
</dbReference>
<evidence type="ECO:0000256" key="1">
    <source>
        <dbReference type="ARBA" id="ARBA00005854"/>
    </source>
</evidence>
<dbReference type="PANTHER" id="PTHR42938:SF22">
    <property type="entry name" value="D-3-PHOSPHOGLYCERATE DEHYDROGENASE"/>
    <property type="match status" value="1"/>
</dbReference>